<keyword evidence="1" id="KW-0808">Transferase</keyword>
<keyword evidence="2" id="KW-1185">Reference proteome</keyword>
<comment type="caution">
    <text evidence="1">The sequence shown here is derived from an EMBL/GenBank/DDBJ whole genome shotgun (WGS) entry which is preliminary data.</text>
</comment>
<dbReference type="Proteomes" id="UP000325315">
    <property type="component" value="Unassembled WGS sequence"/>
</dbReference>
<dbReference type="EMBL" id="SMMG02000005">
    <property type="protein sequence ID" value="KAA3472141.1"/>
    <property type="molecule type" value="Genomic_DNA"/>
</dbReference>
<dbReference type="GO" id="GO:0032259">
    <property type="term" value="P:methylation"/>
    <property type="evidence" value="ECO:0007669"/>
    <property type="project" value="UniProtKB-KW"/>
</dbReference>
<proteinExistence type="predicted"/>
<accession>A0A5B6VSN2</accession>
<reference evidence="2" key="1">
    <citation type="journal article" date="2019" name="Plant Biotechnol. J.">
        <title>Genome sequencing of the Australian wild diploid species Gossypium australe highlights disease resistance and delayed gland morphogenesis.</title>
        <authorList>
            <person name="Cai Y."/>
            <person name="Cai X."/>
            <person name="Wang Q."/>
            <person name="Wang P."/>
            <person name="Zhang Y."/>
            <person name="Cai C."/>
            <person name="Xu Y."/>
            <person name="Wang K."/>
            <person name="Zhou Z."/>
            <person name="Wang C."/>
            <person name="Geng S."/>
            <person name="Li B."/>
            <person name="Dong Q."/>
            <person name="Hou Y."/>
            <person name="Wang H."/>
            <person name="Ai P."/>
            <person name="Liu Z."/>
            <person name="Yi F."/>
            <person name="Sun M."/>
            <person name="An G."/>
            <person name="Cheng J."/>
            <person name="Zhang Y."/>
            <person name="Shi Q."/>
            <person name="Xie Y."/>
            <person name="Shi X."/>
            <person name="Chang Y."/>
            <person name="Huang F."/>
            <person name="Chen Y."/>
            <person name="Hong S."/>
            <person name="Mi L."/>
            <person name="Sun Q."/>
            <person name="Zhang L."/>
            <person name="Zhou B."/>
            <person name="Peng R."/>
            <person name="Zhang X."/>
            <person name="Liu F."/>
        </authorList>
    </citation>
    <scope>NUCLEOTIDE SEQUENCE [LARGE SCALE GENOMIC DNA]</scope>
    <source>
        <strain evidence="2">cv. PA1801</strain>
    </source>
</reference>
<sequence length="80" mass="8865">MSREEVAEEMLGNLNIKAIFEEGIWGENLLDICPYVPGSVLNNWTAEEIPSNVQNVFIALSLGAIRILCEIGLCPKSLFQ</sequence>
<evidence type="ECO:0000313" key="2">
    <source>
        <dbReference type="Proteomes" id="UP000325315"/>
    </source>
</evidence>
<dbReference type="AlphaFoldDB" id="A0A5B6VSN2"/>
<dbReference type="GO" id="GO:0008168">
    <property type="term" value="F:methyltransferase activity"/>
    <property type="evidence" value="ECO:0007669"/>
    <property type="project" value="UniProtKB-KW"/>
</dbReference>
<name>A0A5B6VSN2_9ROSI</name>
<keyword evidence="1" id="KW-0489">Methyltransferase</keyword>
<gene>
    <name evidence="1" type="ORF">EPI10_022649</name>
</gene>
<protein>
    <submittedName>
        <fullName evidence="1">Trans-resveratrol di-O-methyltransferase-like</fullName>
    </submittedName>
</protein>
<organism evidence="1 2">
    <name type="scientific">Gossypium australe</name>
    <dbReference type="NCBI Taxonomy" id="47621"/>
    <lineage>
        <taxon>Eukaryota</taxon>
        <taxon>Viridiplantae</taxon>
        <taxon>Streptophyta</taxon>
        <taxon>Embryophyta</taxon>
        <taxon>Tracheophyta</taxon>
        <taxon>Spermatophyta</taxon>
        <taxon>Magnoliopsida</taxon>
        <taxon>eudicotyledons</taxon>
        <taxon>Gunneridae</taxon>
        <taxon>Pentapetalae</taxon>
        <taxon>rosids</taxon>
        <taxon>malvids</taxon>
        <taxon>Malvales</taxon>
        <taxon>Malvaceae</taxon>
        <taxon>Malvoideae</taxon>
        <taxon>Gossypium</taxon>
    </lineage>
</organism>
<evidence type="ECO:0000313" key="1">
    <source>
        <dbReference type="EMBL" id="KAA3472141.1"/>
    </source>
</evidence>